<dbReference type="PROSITE" id="PS01305">
    <property type="entry name" value="MOAA_NIFB_PQQE"/>
    <property type="match status" value="1"/>
</dbReference>
<dbReference type="SFLD" id="SFLDG01384">
    <property type="entry name" value="thioether_bond_formation_requi"/>
    <property type="match status" value="1"/>
</dbReference>
<dbReference type="CDD" id="cd21124">
    <property type="entry name" value="SPASM_CteB-like"/>
    <property type="match status" value="1"/>
</dbReference>
<evidence type="ECO:0000256" key="5">
    <source>
        <dbReference type="ARBA" id="ARBA00023004"/>
    </source>
</evidence>
<dbReference type="GO" id="GO:0051539">
    <property type="term" value="F:4 iron, 4 sulfur cluster binding"/>
    <property type="evidence" value="ECO:0007669"/>
    <property type="project" value="UniProtKB-KW"/>
</dbReference>
<dbReference type="Pfam" id="PF04055">
    <property type="entry name" value="Radical_SAM"/>
    <property type="match status" value="1"/>
</dbReference>
<dbReference type="InterPro" id="IPR023885">
    <property type="entry name" value="4Fe4S-binding_SPASM_dom"/>
</dbReference>
<organism evidence="8 9">
    <name type="scientific">Garciella nitratireducens DSM 15102</name>
    <dbReference type="NCBI Taxonomy" id="1121911"/>
    <lineage>
        <taxon>Bacteria</taxon>
        <taxon>Bacillati</taxon>
        <taxon>Bacillota</taxon>
        <taxon>Clostridia</taxon>
        <taxon>Eubacteriales</taxon>
        <taxon>Eubacteriaceae</taxon>
        <taxon>Garciella</taxon>
    </lineage>
</organism>
<dbReference type="Gene3D" id="3.20.20.70">
    <property type="entry name" value="Aldolase class I"/>
    <property type="match status" value="1"/>
</dbReference>
<dbReference type="NCBIfam" id="TIGR04085">
    <property type="entry name" value="rSAM_more_4Fe4S"/>
    <property type="match status" value="1"/>
</dbReference>
<dbReference type="PROSITE" id="PS51918">
    <property type="entry name" value="RADICAL_SAM"/>
    <property type="match status" value="1"/>
</dbReference>
<keyword evidence="2" id="KW-0004">4Fe-4S</keyword>
<dbReference type="InterPro" id="IPR047602">
    <property type="entry name" value="SPASM_CteB-like"/>
</dbReference>
<dbReference type="SFLD" id="SFLDG01386">
    <property type="entry name" value="main_SPASM_domain-containing"/>
    <property type="match status" value="1"/>
</dbReference>
<dbReference type="GO" id="GO:0016491">
    <property type="term" value="F:oxidoreductase activity"/>
    <property type="evidence" value="ECO:0007669"/>
    <property type="project" value="InterPro"/>
</dbReference>
<dbReference type="Pfam" id="PF13186">
    <property type="entry name" value="SPASM"/>
    <property type="match status" value="1"/>
</dbReference>
<dbReference type="InterPro" id="IPR058240">
    <property type="entry name" value="rSAM_sf"/>
</dbReference>
<dbReference type="NCBIfam" id="NF040492">
    <property type="entry name" value="not_ScfB"/>
    <property type="match status" value="1"/>
</dbReference>
<dbReference type="InterPro" id="IPR013785">
    <property type="entry name" value="Aldolase_TIM"/>
</dbReference>
<evidence type="ECO:0000256" key="2">
    <source>
        <dbReference type="ARBA" id="ARBA00022485"/>
    </source>
</evidence>
<dbReference type="RefSeq" id="WP_087679105.1">
    <property type="nucleotide sequence ID" value="NZ_FUWV01000011.1"/>
</dbReference>
<sequence>MKNIHKFKCKDDYFILDVNSGAIHVVDKIVYDIIDENNIESRDNVLNKFKGIYDEAIINECYDEIEELIYNEQLYTKDIYENIAKKFEEEPNYIKAVCLNIAHDCNLRCKYCFANGEGYDQQKKLMSFEVAKKSIDFLIKNSGSRKNIEVDFFGGEPLLNIGVVKKTIDYARSLEKQYNKNFRFTITTNATLLTEEIMDYLEQNMVNIVLSIDGRKKVQDSIRLKVDGSGTYDDILPKIKRMVGRRHKSKKQYYIRATFTSKNLDFSEEIKHFIELGFKVISIEPVVLPENNVLSIKEEYLDKIYEEYDKILDELLQHDDVIFYHLNIDINRGACIYKRISGCGAGFEYIAVTPDGDIYPCHQFIGNKDFYMGNVYEGIKNKKISSDFRKSNIYNKVECKNCWARFFCSGGCQANNYNFNGDTKIPYEIGCNMQRKRIEYAIALQYYRNKKVEECCK</sequence>
<keyword evidence="9" id="KW-1185">Reference proteome</keyword>
<reference evidence="8 9" key="1">
    <citation type="submission" date="2017-02" db="EMBL/GenBank/DDBJ databases">
        <authorList>
            <person name="Peterson S.W."/>
        </authorList>
    </citation>
    <scope>NUCLEOTIDE SEQUENCE [LARGE SCALE GENOMIC DNA]</scope>
    <source>
        <strain evidence="8 9">DSM 15102</strain>
    </source>
</reference>
<dbReference type="CDD" id="cd01335">
    <property type="entry name" value="Radical_SAM"/>
    <property type="match status" value="1"/>
</dbReference>
<evidence type="ECO:0000256" key="1">
    <source>
        <dbReference type="ARBA" id="ARBA00001966"/>
    </source>
</evidence>
<dbReference type="SFLD" id="SFLDS00029">
    <property type="entry name" value="Radical_SAM"/>
    <property type="match status" value="1"/>
</dbReference>
<dbReference type="GO" id="GO:0046872">
    <property type="term" value="F:metal ion binding"/>
    <property type="evidence" value="ECO:0007669"/>
    <property type="project" value="UniProtKB-KW"/>
</dbReference>
<dbReference type="OrthoDB" id="9808591at2"/>
<dbReference type="SFLD" id="SFLDG01067">
    <property type="entry name" value="SPASM/twitch_domain_containing"/>
    <property type="match status" value="1"/>
</dbReference>
<evidence type="ECO:0000256" key="4">
    <source>
        <dbReference type="ARBA" id="ARBA00022723"/>
    </source>
</evidence>
<dbReference type="InterPro" id="IPR007197">
    <property type="entry name" value="rSAM"/>
</dbReference>
<gene>
    <name evidence="8" type="ORF">SAMN02745973_01718</name>
</gene>
<dbReference type="Proteomes" id="UP000196365">
    <property type="component" value="Unassembled WGS sequence"/>
</dbReference>
<dbReference type="NCBIfam" id="TIGR03974">
    <property type="entry name" value="rSAM_six_Cys"/>
    <property type="match status" value="1"/>
</dbReference>
<keyword evidence="5" id="KW-0408">Iron</keyword>
<feature type="domain" description="Radical SAM core" evidence="7">
    <location>
        <begin position="91"/>
        <end position="329"/>
    </location>
</feature>
<keyword evidence="6" id="KW-0411">Iron-sulfur</keyword>
<protein>
    <recommendedName>
        <fullName evidence="7">Radical SAM core domain-containing protein</fullName>
    </recommendedName>
</protein>
<dbReference type="InterPro" id="IPR000385">
    <property type="entry name" value="MoaA_NifB_PqqE_Fe-S-bd_CS"/>
</dbReference>
<keyword evidence="4" id="KW-0479">Metal-binding</keyword>
<dbReference type="PANTHER" id="PTHR43273:SF8">
    <property type="entry name" value="RADICAL SAM DOMAIN PROTEIN"/>
    <property type="match status" value="1"/>
</dbReference>
<dbReference type="InterPro" id="IPR023867">
    <property type="entry name" value="Sulphatase_maturase_rSAM"/>
</dbReference>
<comment type="cofactor">
    <cofactor evidence="1">
        <name>[4Fe-4S] cluster</name>
        <dbReference type="ChEBI" id="CHEBI:49883"/>
    </cofactor>
</comment>
<dbReference type="InterPro" id="IPR024025">
    <property type="entry name" value="SCIFF_rSAM_maturase"/>
</dbReference>
<name>A0A1T4NJT4_9FIRM</name>
<evidence type="ECO:0000256" key="3">
    <source>
        <dbReference type="ARBA" id="ARBA00022691"/>
    </source>
</evidence>
<dbReference type="EMBL" id="FUWV01000011">
    <property type="protein sequence ID" value="SJZ79524.1"/>
    <property type="molecule type" value="Genomic_DNA"/>
</dbReference>
<evidence type="ECO:0000313" key="9">
    <source>
        <dbReference type="Proteomes" id="UP000196365"/>
    </source>
</evidence>
<dbReference type="SUPFAM" id="SSF102114">
    <property type="entry name" value="Radical SAM enzymes"/>
    <property type="match status" value="1"/>
</dbReference>
<dbReference type="AlphaFoldDB" id="A0A1T4NJT4"/>
<accession>A0A1T4NJT4</accession>
<evidence type="ECO:0000313" key="8">
    <source>
        <dbReference type="EMBL" id="SJZ79524.1"/>
    </source>
</evidence>
<evidence type="ECO:0000256" key="6">
    <source>
        <dbReference type="ARBA" id="ARBA00023014"/>
    </source>
</evidence>
<keyword evidence="3" id="KW-0949">S-adenosyl-L-methionine</keyword>
<evidence type="ECO:0000259" key="7">
    <source>
        <dbReference type="PROSITE" id="PS51918"/>
    </source>
</evidence>
<proteinExistence type="predicted"/>
<dbReference type="PANTHER" id="PTHR43273">
    <property type="entry name" value="ANAEROBIC SULFATASE-MATURATING ENZYME HOMOLOG ASLB-RELATED"/>
    <property type="match status" value="1"/>
</dbReference>